<dbReference type="InterPro" id="IPR027558">
    <property type="entry name" value="Pre_pil_HX9DG_C"/>
</dbReference>
<dbReference type="Pfam" id="PF07963">
    <property type="entry name" value="N_methyl"/>
    <property type="match status" value="1"/>
</dbReference>
<dbReference type="InterPro" id="IPR045584">
    <property type="entry name" value="Pilin-like"/>
</dbReference>
<keyword evidence="3" id="KW-1185">Reference proteome</keyword>
<dbReference type="Gene3D" id="3.30.700.10">
    <property type="entry name" value="Glycoprotein, Type 4 Pilin"/>
    <property type="match status" value="1"/>
</dbReference>
<dbReference type="InterPro" id="IPR011453">
    <property type="entry name" value="DUF1559"/>
</dbReference>
<organism evidence="2 3">
    <name type="scientific">Rubinisphaera brasiliensis (strain ATCC 49424 / DSM 5305 / JCM 21570 / IAM 15109 / NBRC 103401 / IFAM 1448)</name>
    <name type="common">Planctomyces brasiliensis</name>
    <dbReference type="NCBI Taxonomy" id="756272"/>
    <lineage>
        <taxon>Bacteria</taxon>
        <taxon>Pseudomonadati</taxon>
        <taxon>Planctomycetota</taxon>
        <taxon>Planctomycetia</taxon>
        <taxon>Planctomycetales</taxon>
        <taxon>Planctomycetaceae</taxon>
        <taxon>Rubinisphaera</taxon>
    </lineage>
</organism>
<evidence type="ECO:0000313" key="3">
    <source>
        <dbReference type="Proteomes" id="UP000006860"/>
    </source>
</evidence>
<feature type="domain" description="DUF1559" evidence="1">
    <location>
        <begin position="41"/>
        <end position="311"/>
    </location>
</feature>
<dbReference type="RefSeq" id="WP_013629426.1">
    <property type="nucleotide sequence ID" value="NC_015174.1"/>
</dbReference>
<dbReference type="EMBL" id="CP002546">
    <property type="protein sequence ID" value="ADY60705.1"/>
    <property type="molecule type" value="Genomic_DNA"/>
</dbReference>
<dbReference type="SUPFAM" id="SSF54523">
    <property type="entry name" value="Pili subunits"/>
    <property type="match status" value="1"/>
</dbReference>
<proteinExistence type="predicted"/>
<reference evidence="3" key="1">
    <citation type="submission" date="2011-02" db="EMBL/GenBank/DDBJ databases">
        <title>The complete genome of Planctomyces brasiliensis DSM 5305.</title>
        <authorList>
            <person name="Lucas S."/>
            <person name="Copeland A."/>
            <person name="Lapidus A."/>
            <person name="Bruce D."/>
            <person name="Goodwin L."/>
            <person name="Pitluck S."/>
            <person name="Kyrpides N."/>
            <person name="Mavromatis K."/>
            <person name="Pagani I."/>
            <person name="Ivanova N."/>
            <person name="Ovchinnikova G."/>
            <person name="Lu M."/>
            <person name="Detter J.C."/>
            <person name="Han C."/>
            <person name="Land M."/>
            <person name="Hauser L."/>
            <person name="Markowitz V."/>
            <person name="Cheng J.-F."/>
            <person name="Hugenholtz P."/>
            <person name="Woyke T."/>
            <person name="Wu D."/>
            <person name="Tindall B."/>
            <person name="Pomrenke H.G."/>
            <person name="Brambilla E."/>
            <person name="Klenk H.-P."/>
            <person name="Eisen J.A."/>
        </authorList>
    </citation>
    <scope>NUCLEOTIDE SEQUENCE [LARGE SCALE GENOMIC DNA]</scope>
    <source>
        <strain evidence="3">ATCC 49424 / DSM 5305 / JCM 21570 / IAM 15109 / NBRC 103401 / IFAM 1448</strain>
    </source>
</reference>
<accession>F0SI22</accession>
<dbReference type="PANTHER" id="PTHR30093">
    <property type="entry name" value="GENERAL SECRETION PATHWAY PROTEIN G"/>
    <property type="match status" value="1"/>
</dbReference>
<dbReference type="AlphaFoldDB" id="F0SI22"/>
<dbReference type="InterPro" id="IPR012902">
    <property type="entry name" value="N_methyl_site"/>
</dbReference>
<name>F0SI22_RUBBR</name>
<dbReference type="eggNOG" id="COG2165">
    <property type="taxonomic scope" value="Bacteria"/>
</dbReference>
<evidence type="ECO:0000259" key="1">
    <source>
        <dbReference type="Pfam" id="PF07596"/>
    </source>
</evidence>
<dbReference type="NCBIfam" id="TIGR02532">
    <property type="entry name" value="IV_pilin_GFxxxE"/>
    <property type="match status" value="1"/>
</dbReference>
<dbReference type="PANTHER" id="PTHR30093:SF2">
    <property type="entry name" value="TYPE II SECRETION SYSTEM PROTEIN H"/>
    <property type="match status" value="1"/>
</dbReference>
<protein>
    <recommendedName>
        <fullName evidence="1">DUF1559 domain-containing protein</fullName>
    </recommendedName>
</protein>
<dbReference type="STRING" id="756272.Plabr_3108"/>
<dbReference type="Proteomes" id="UP000006860">
    <property type="component" value="Chromosome"/>
</dbReference>
<dbReference type="HOGENOM" id="CLU_041661_0_0_0"/>
<sequence>MTQTFQRRLPNMRRNGFTLIELLVVIAIIAILVALLLPAVQQAREAARRSSCKNNLKQLGLALHNYHDAHNTLPPGFLRMVPYTSVSTFDGPGWGWGTMILPQLEQQAMYDALQPDQRFLNDDAAILEYLQTPIAVFRCPSMPGGNINEALMSSSATDGFALASYKGSFGDFNTQWNDSSDDCPWVIGSCISGGNGAFSANSSVKFRDISDGLSNTVVVGEVAYGVNGTTNSSGTLVDYRGTVWAGVSPRAARSNVAVIQTLRGHTASGSSESLYRINGTNTNSFGSHHDGGAQFLMGDGAVRFLSENLDESIINDLAARADHDVIGEF</sequence>
<dbReference type="OrthoDB" id="240776at2"/>
<dbReference type="Pfam" id="PF07596">
    <property type="entry name" value="SBP_bac_10"/>
    <property type="match status" value="1"/>
</dbReference>
<dbReference type="NCBIfam" id="TIGR04294">
    <property type="entry name" value="pre_pil_HX9DG"/>
    <property type="match status" value="1"/>
</dbReference>
<gene>
    <name evidence="2" type="ordered locus">Plabr_3108</name>
</gene>
<dbReference type="KEGG" id="pbs:Plabr_3108"/>
<evidence type="ECO:0000313" key="2">
    <source>
        <dbReference type="EMBL" id="ADY60705.1"/>
    </source>
</evidence>